<dbReference type="CDD" id="cd00093">
    <property type="entry name" value="HTH_XRE"/>
    <property type="match status" value="1"/>
</dbReference>
<evidence type="ECO:0000313" key="2">
    <source>
        <dbReference type="EMBL" id="MCV2890344.1"/>
    </source>
</evidence>
<dbReference type="SUPFAM" id="SSF47413">
    <property type="entry name" value="lambda repressor-like DNA-binding domains"/>
    <property type="match status" value="1"/>
</dbReference>
<keyword evidence="3" id="KW-1185">Reference proteome</keyword>
<evidence type="ECO:0000313" key="3">
    <source>
        <dbReference type="Proteomes" id="UP001320899"/>
    </source>
</evidence>
<name>A0ABT3ANV6_9RHOB</name>
<dbReference type="Gene3D" id="1.10.260.40">
    <property type="entry name" value="lambda repressor-like DNA-binding domains"/>
    <property type="match status" value="1"/>
</dbReference>
<dbReference type="SMART" id="SM00530">
    <property type="entry name" value="HTH_XRE"/>
    <property type="match status" value="1"/>
</dbReference>
<proteinExistence type="predicted"/>
<organism evidence="2 3">
    <name type="scientific">Ruegeria aquimaris</name>
    <dbReference type="NCBI Taxonomy" id="2984333"/>
    <lineage>
        <taxon>Bacteria</taxon>
        <taxon>Pseudomonadati</taxon>
        <taxon>Pseudomonadota</taxon>
        <taxon>Alphaproteobacteria</taxon>
        <taxon>Rhodobacterales</taxon>
        <taxon>Roseobacteraceae</taxon>
        <taxon>Ruegeria</taxon>
    </lineage>
</organism>
<accession>A0ABT3ANV6</accession>
<sequence length="327" mass="36893">MTIPIHPEALKAQRSRKRWTQEELCEATSGPNKVSLPTIKRIESTKEDFYPAQDRVALTLAKVLGVSTEELGKEPTERAQLEESLRKVGYRPLRTMIDAETALAFNMVQDIYGIPIRSQIEMAPLFMTLLAEGSLAWRRERVKAIEEASEALQGLGGGHSSYVYTAWRIDAGTAAERKSIEKKDFFGIDVSEEAFDCGYDRSQNNPFADYLQDFAKEVGAKNIRFDADFGWKTSEGLPNYRIGAEIIDHLTDDDPDAEYALLRGHVRMKDIPEELMGDKKKEERVAWMIAQIPEEELAVRKAERDSLMSLLDTIDLPTTFPKGGNDD</sequence>
<dbReference type="InterPro" id="IPR010982">
    <property type="entry name" value="Lambda_DNA-bd_dom_sf"/>
</dbReference>
<dbReference type="EMBL" id="JAOWLB010000017">
    <property type="protein sequence ID" value="MCV2890344.1"/>
    <property type="molecule type" value="Genomic_DNA"/>
</dbReference>
<dbReference type="InterPro" id="IPR001387">
    <property type="entry name" value="Cro/C1-type_HTH"/>
</dbReference>
<dbReference type="PROSITE" id="PS50943">
    <property type="entry name" value="HTH_CROC1"/>
    <property type="match status" value="1"/>
</dbReference>
<reference evidence="2 3" key="1">
    <citation type="submission" date="2022-10" db="EMBL/GenBank/DDBJ databases">
        <title>Ruegeria sp. nov., isolated from ocean surface sediments.</title>
        <authorList>
            <person name="He W."/>
            <person name="Xue H.-P."/>
            <person name="Zhang D.-F."/>
        </authorList>
    </citation>
    <scope>NUCLEOTIDE SEQUENCE [LARGE SCALE GENOMIC DNA]</scope>
    <source>
        <strain evidence="2 3">XHP0148</strain>
    </source>
</reference>
<protein>
    <submittedName>
        <fullName evidence="2">Helix-turn-helix domain-containing protein</fullName>
    </submittedName>
</protein>
<feature type="domain" description="HTH cro/C1-type" evidence="1">
    <location>
        <begin position="10"/>
        <end position="71"/>
    </location>
</feature>
<dbReference type="Proteomes" id="UP001320899">
    <property type="component" value="Unassembled WGS sequence"/>
</dbReference>
<evidence type="ECO:0000259" key="1">
    <source>
        <dbReference type="PROSITE" id="PS50943"/>
    </source>
</evidence>
<gene>
    <name evidence="2" type="ORF">OE747_18560</name>
</gene>
<dbReference type="RefSeq" id="WP_263830044.1">
    <property type="nucleotide sequence ID" value="NZ_JAOWLB010000017.1"/>
</dbReference>
<comment type="caution">
    <text evidence="2">The sequence shown here is derived from an EMBL/GenBank/DDBJ whole genome shotgun (WGS) entry which is preliminary data.</text>
</comment>